<name>A0AA37UKS6_9MICO</name>
<dbReference type="Proteomes" id="UP001157160">
    <property type="component" value="Unassembled WGS sequence"/>
</dbReference>
<evidence type="ECO:0000313" key="2">
    <source>
        <dbReference type="Proteomes" id="UP001157160"/>
    </source>
</evidence>
<comment type="caution">
    <text evidence="1">The sequence shown here is derived from an EMBL/GenBank/DDBJ whole genome shotgun (WGS) entry which is preliminary data.</text>
</comment>
<accession>A0AA37UKS6</accession>
<organism evidence="1 2">
    <name type="scientific">Arenivirga flava</name>
    <dbReference type="NCBI Taxonomy" id="1930060"/>
    <lineage>
        <taxon>Bacteria</taxon>
        <taxon>Bacillati</taxon>
        <taxon>Actinomycetota</taxon>
        <taxon>Actinomycetes</taxon>
        <taxon>Micrococcales</taxon>
        <taxon>Microbacteriaceae</taxon>
        <taxon>Arenivirga</taxon>
    </lineage>
</organism>
<dbReference type="AlphaFoldDB" id="A0AA37UKS6"/>
<dbReference type="RefSeq" id="WP_284233702.1">
    <property type="nucleotide sequence ID" value="NZ_BSUL01000001.1"/>
</dbReference>
<dbReference type="EMBL" id="BSUL01000001">
    <property type="protein sequence ID" value="GMA29513.1"/>
    <property type="molecule type" value="Genomic_DNA"/>
</dbReference>
<gene>
    <name evidence="1" type="ORF">GCM10025874_27660</name>
</gene>
<evidence type="ECO:0000313" key="1">
    <source>
        <dbReference type="EMBL" id="GMA29513.1"/>
    </source>
</evidence>
<sequence>MTFGEPVSFDRIEVSCFGEGTMRIGVQLRSGSIVTGTGLDDLRCGDGPRVVEDVSAVRALDAVSATGSASSAPSA</sequence>
<keyword evidence="2" id="KW-1185">Reference proteome</keyword>
<protein>
    <submittedName>
        <fullName evidence="1">Uncharacterized protein</fullName>
    </submittedName>
</protein>
<proteinExistence type="predicted"/>
<reference evidence="1 2" key="1">
    <citation type="journal article" date="2014" name="Int. J. Syst. Evol. Microbiol.">
        <title>Complete genome sequence of Corynebacterium casei LMG S-19264T (=DSM 44701T), isolated from a smear-ripened cheese.</title>
        <authorList>
            <consortium name="US DOE Joint Genome Institute (JGI-PGF)"/>
            <person name="Walter F."/>
            <person name="Albersmeier A."/>
            <person name="Kalinowski J."/>
            <person name="Ruckert C."/>
        </authorList>
    </citation>
    <scope>NUCLEOTIDE SEQUENCE [LARGE SCALE GENOMIC DNA]</scope>
    <source>
        <strain evidence="1 2">NBRC 112289</strain>
    </source>
</reference>